<feature type="compositionally biased region" description="Basic and acidic residues" evidence="1">
    <location>
        <begin position="84"/>
        <end position="107"/>
    </location>
</feature>
<dbReference type="Proteomes" id="UP000279833">
    <property type="component" value="Unassembled WGS sequence"/>
</dbReference>
<accession>A0A183JV48</accession>
<reference evidence="4" key="1">
    <citation type="submission" date="2016-06" db="UniProtKB">
        <authorList>
            <consortium name="WormBaseParasite"/>
        </authorList>
    </citation>
    <scope>IDENTIFICATION</scope>
</reference>
<feature type="region of interest" description="Disordered" evidence="1">
    <location>
        <begin position="76"/>
        <end position="107"/>
    </location>
</feature>
<gene>
    <name evidence="2" type="ORF">SCUD_LOCUS6591</name>
</gene>
<proteinExistence type="predicted"/>
<organism evidence="4">
    <name type="scientific">Schistosoma curassoni</name>
    <dbReference type="NCBI Taxonomy" id="6186"/>
    <lineage>
        <taxon>Eukaryota</taxon>
        <taxon>Metazoa</taxon>
        <taxon>Spiralia</taxon>
        <taxon>Lophotrochozoa</taxon>
        <taxon>Platyhelminthes</taxon>
        <taxon>Trematoda</taxon>
        <taxon>Digenea</taxon>
        <taxon>Strigeidida</taxon>
        <taxon>Schistosomatoidea</taxon>
        <taxon>Schistosomatidae</taxon>
        <taxon>Schistosoma</taxon>
    </lineage>
</organism>
<dbReference type="WBParaSite" id="SCUD_0000659101-mRNA-1">
    <property type="protein sequence ID" value="SCUD_0000659101-mRNA-1"/>
    <property type="gene ID" value="SCUD_0000659101"/>
</dbReference>
<evidence type="ECO:0000313" key="2">
    <source>
        <dbReference type="EMBL" id="VDP05476.1"/>
    </source>
</evidence>
<keyword evidence="3" id="KW-1185">Reference proteome</keyword>
<reference evidence="2 3" key="2">
    <citation type="submission" date="2018-11" db="EMBL/GenBank/DDBJ databases">
        <authorList>
            <consortium name="Pathogen Informatics"/>
        </authorList>
    </citation>
    <scope>NUCLEOTIDE SEQUENCE [LARGE SCALE GENOMIC DNA]</scope>
    <source>
        <strain evidence="2">Dakar</strain>
        <strain evidence="3">Dakar, Senegal</strain>
    </source>
</reference>
<evidence type="ECO:0000256" key="1">
    <source>
        <dbReference type="SAM" id="MobiDB-lite"/>
    </source>
</evidence>
<evidence type="ECO:0000313" key="4">
    <source>
        <dbReference type="WBParaSite" id="SCUD_0000659101-mRNA-1"/>
    </source>
</evidence>
<evidence type="ECO:0000313" key="3">
    <source>
        <dbReference type="Proteomes" id="UP000279833"/>
    </source>
</evidence>
<sequence length="107" mass="12486">VLDRKNHPHKKWISIEILDNIQERKNRKTSIDNSRTRAEKFNAQAQSNMKVESNIRADKQKCTEDLATTADKAAEGNMKQLYDTTKKLSEKYSKPETSQEQRRQANH</sequence>
<dbReference type="AlphaFoldDB" id="A0A183JV48"/>
<protein>
    <submittedName>
        <fullName evidence="4">V-SNARE coiled-coil homology domain-containing protein</fullName>
    </submittedName>
</protein>
<dbReference type="EMBL" id="UZAK01015440">
    <property type="protein sequence ID" value="VDP05476.1"/>
    <property type="molecule type" value="Genomic_DNA"/>
</dbReference>
<name>A0A183JV48_9TREM</name>